<evidence type="ECO:0000259" key="2">
    <source>
        <dbReference type="PROSITE" id="PS50801"/>
    </source>
</evidence>
<dbReference type="Gene3D" id="3.30.750.24">
    <property type="entry name" value="STAS domain"/>
    <property type="match status" value="1"/>
</dbReference>
<dbReference type="InterPro" id="IPR003658">
    <property type="entry name" value="Anti-sigma_ant"/>
</dbReference>
<organism evidence="3">
    <name type="scientific">hydrothermal vent metagenome</name>
    <dbReference type="NCBI Taxonomy" id="652676"/>
    <lineage>
        <taxon>unclassified sequences</taxon>
        <taxon>metagenomes</taxon>
        <taxon>ecological metagenomes</taxon>
    </lineage>
</organism>
<dbReference type="PROSITE" id="PS50801">
    <property type="entry name" value="STAS"/>
    <property type="match status" value="1"/>
</dbReference>
<name>A0A3B1CJ10_9ZZZZ</name>
<protein>
    <recommendedName>
        <fullName evidence="2">STAS domain-containing protein</fullName>
    </recommendedName>
</protein>
<dbReference type="PANTHER" id="PTHR33495:SF15">
    <property type="entry name" value="STAS DOMAIN-CONTAINING PROTEIN"/>
    <property type="match status" value="1"/>
</dbReference>
<dbReference type="NCBIfam" id="TIGR00377">
    <property type="entry name" value="ant_ant_sig"/>
    <property type="match status" value="1"/>
</dbReference>
<dbReference type="InterPro" id="IPR002645">
    <property type="entry name" value="STAS_dom"/>
</dbReference>
<evidence type="ECO:0000256" key="1">
    <source>
        <dbReference type="ARBA" id="ARBA00009013"/>
    </source>
</evidence>
<dbReference type="Pfam" id="PF01740">
    <property type="entry name" value="STAS"/>
    <property type="match status" value="1"/>
</dbReference>
<comment type="similarity">
    <text evidence="1">Belongs to the anti-sigma-factor antagonist family.</text>
</comment>
<sequence>MALNVEVKNHNGRLRLMMSGRFDFNSNRNFRKAYEDGMERYATGPIELDFNGVDYMDSSALGMLLLFKERAEELDRSISLVNCQESVLEILDVVNFGKLFSIK</sequence>
<dbReference type="InterPro" id="IPR036513">
    <property type="entry name" value="STAS_dom_sf"/>
</dbReference>
<evidence type="ECO:0000313" key="3">
    <source>
        <dbReference type="EMBL" id="VAX30456.1"/>
    </source>
</evidence>
<dbReference type="PANTHER" id="PTHR33495">
    <property type="entry name" value="ANTI-SIGMA FACTOR ANTAGONIST TM_1081-RELATED-RELATED"/>
    <property type="match status" value="1"/>
</dbReference>
<gene>
    <name evidence="3" type="ORF">MNBD_NITROSPIRAE01-717</name>
</gene>
<dbReference type="GO" id="GO:0043856">
    <property type="term" value="F:anti-sigma factor antagonist activity"/>
    <property type="evidence" value="ECO:0007669"/>
    <property type="project" value="InterPro"/>
</dbReference>
<dbReference type="CDD" id="cd07043">
    <property type="entry name" value="STAS_anti-anti-sigma_factors"/>
    <property type="match status" value="1"/>
</dbReference>
<dbReference type="SUPFAM" id="SSF52091">
    <property type="entry name" value="SpoIIaa-like"/>
    <property type="match status" value="1"/>
</dbReference>
<accession>A0A3B1CJ10</accession>
<proteinExistence type="inferred from homology"/>
<feature type="domain" description="STAS" evidence="2">
    <location>
        <begin position="3"/>
        <end position="103"/>
    </location>
</feature>
<dbReference type="EMBL" id="UOGF01000060">
    <property type="protein sequence ID" value="VAX30456.1"/>
    <property type="molecule type" value="Genomic_DNA"/>
</dbReference>
<dbReference type="AlphaFoldDB" id="A0A3B1CJ10"/>
<reference evidence="3" key="1">
    <citation type="submission" date="2018-06" db="EMBL/GenBank/DDBJ databases">
        <authorList>
            <person name="Zhirakovskaya E."/>
        </authorList>
    </citation>
    <scope>NUCLEOTIDE SEQUENCE</scope>
</reference>